<dbReference type="EMBL" id="VDUX01000001">
    <property type="protein sequence ID" value="TXL63281.1"/>
    <property type="molecule type" value="Genomic_DNA"/>
</dbReference>
<sequence>MRSPSEALLACSSARSDATERLALRMLVGAVRRDAPSLDVRDVPADLLASDSAGPPVRVAVPLTLTEGGDVGAALSIAARNDPTLVVARALGPDWALAEVCVQRLVEAGARKGDSIVLGVAGSHDDATIAGYSRAAQLVSAVWGGPVHIGSVGGRDTPLTDAVDIARAYGRRVVVASYVLTPGRSAEMFRHVGGDLVTEPLIGGGVPDPRVVSLVVSRFHQALGVGVPSLR</sequence>
<name>A0A5C8NQX3_9ACTN</name>
<dbReference type="AlphaFoldDB" id="A0A5C8NQX3"/>
<gene>
    <name evidence="1" type="ORF">FHP06_03380</name>
</gene>
<keyword evidence="2" id="KW-1185">Reference proteome</keyword>
<dbReference type="Proteomes" id="UP000321571">
    <property type="component" value="Unassembled WGS sequence"/>
</dbReference>
<dbReference type="SUPFAM" id="SSF53800">
    <property type="entry name" value="Chelatase"/>
    <property type="match status" value="1"/>
</dbReference>
<dbReference type="OrthoDB" id="7345302at2"/>
<protein>
    <submittedName>
        <fullName evidence="1">Cobalamin biosynthesis protein CbiX</fullName>
    </submittedName>
</protein>
<proteinExistence type="predicted"/>
<evidence type="ECO:0000313" key="2">
    <source>
        <dbReference type="Proteomes" id="UP000321571"/>
    </source>
</evidence>
<reference evidence="1 2" key="1">
    <citation type="submission" date="2019-06" db="EMBL/GenBank/DDBJ databases">
        <title>Aeromicrobium sp. nov., isolated from a maize field.</title>
        <authorList>
            <person name="Lin S.-Y."/>
            <person name="Tsai C.-F."/>
            <person name="Young C.-C."/>
        </authorList>
    </citation>
    <scope>NUCLEOTIDE SEQUENCE [LARGE SCALE GENOMIC DNA]</scope>
    <source>
        <strain evidence="1 2">CC-CFT486</strain>
    </source>
</reference>
<dbReference type="RefSeq" id="WP_147683747.1">
    <property type="nucleotide sequence ID" value="NZ_VDUX01000001.1"/>
</dbReference>
<comment type="caution">
    <text evidence="1">The sequence shown here is derived from an EMBL/GenBank/DDBJ whole genome shotgun (WGS) entry which is preliminary data.</text>
</comment>
<accession>A0A5C8NQX3</accession>
<evidence type="ECO:0000313" key="1">
    <source>
        <dbReference type="EMBL" id="TXL63281.1"/>
    </source>
</evidence>
<organism evidence="1 2">
    <name type="scientific">Aeromicrobium terrae</name>
    <dbReference type="NCBI Taxonomy" id="2498846"/>
    <lineage>
        <taxon>Bacteria</taxon>
        <taxon>Bacillati</taxon>
        <taxon>Actinomycetota</taxon>
        <taxon>Actinomycetes</taxon>
        <taxon>Propionibacteriales</taxon>
        <taxon>Nocardioidaceae</taxon>
        <taxon>Aeromicrobium</taxon>
    </lineage>
</organism>
<dbReference type="Gene3D" id="3.40.50.1400">
    <property type="match status" value="1"/>
</dbReference>